<reference evidence="1 2" key="1">
    <citation type="submission" date="2017-09" db="EMBL/GenBank/DDBJ databases">
        <title>Large-scale bioinformatics analysis of Bacillus genomes uncovers conserved roles of natural products in bacterial physiology.</title>
        <authorList>
            <consortium name="Agbiome Team Llc"/>
            <person name="Bleich R.M."/>
            <person name="Grubbs K.J."/>
            <person name="Santa Maria K.C."/>
            <person name="Allen S.E."/>
            <person name="Farag S."/>
            <person name="Shank E.A."/>
            <person name="Bowers A."/>
        </authorList>
    </citation>
    <scope>NUCLEOTIDE SEQUENCE [LARGE SCALE GENOMIC DNA]</scope>
    <source>
        <strain evidence="1 2">AFS037265</strain>
    </source>
</reference>
<organism evidence="1 2">
    <name type="scientific">Bacillus pseudomycoides</name>
    <dbReference type="NCBI Taxonomy" id="64104"/>
    <lineage>
        <taxon>Bacteria</taxon>
        <taxon>Bacillati</taxon>
        <taxon>Bacillota</taxon>
        <taxon>Bacilli</taxon>
        <taxon>Bacillales</taxon>
        <taxon>Bacillaceae</taxon>
        <taxon>Bacillus</taxon>
        <taxon>Bacillus cereus group</taxon>
    </lineage>
</organism>
<accession>A0ABD6T9B3</accession>
<evidence type="ECO:0000313" key="2">
    <source>
        <dbReference type="Proteomes" id="UP000221918"/>
    </source>
</evidence>
<protein>
    <submittedName>
        <fullName evidence="1">Uncharacterized protein</fullName>
    </submittedName>
</protein>
<comment type="caution">
    <text evidence="1">The sequence shown here is derived from an EMBL/GenBank/DDBJ whole genome shotgun (WGS) entry which is preliminary data.</text>
</comment>
<dbReference type="Proteomes" id="UP000221918">
    <property type="component" value="Unassembled WGS sequence"/>
</dbReference>
<evidence type="ECO:0000313" key="1">
    <source>
        <dbReference type="EMBL" id="PHF01916.1"/>
    </source>
</evidence>
<gene>
    <name evidence="1" type="ORF">COF81_08080</name>
</gene>
<name>A0ABD6T9B3_9BACI</name>
<dbReference type="RefSeq" id="WP_098125247.1">
    <property type="nucleotide sequence ID" value="NZ_NUDJ01000060.1"/>
</dbReference>
<dbReference type="AlphaFoldDB" id="A0ABD6T9B3"/>
<proteinExistence type="predicted"/>
<dbReference type="EMBL" id="NUTL01000030">
    <property type="protein sequence ID" value="PHF01916.1"/>
    <property type="molecule type" value="Genomic_DNA"/>
</dbReference>
<sequence length="116" mass="13168">MKRINLYDGKYTVVNELNEGGSLHALRHGEKWRSLAGDGLILAMFHKIEELTNQKVDYEKSLMEITAQHDDTSGKRLKEIANKALNKHNPHRSCPNCHDDCIGWILEGQPCGRDLS</sequence>